<dbReference type="AlphaFoldDB" id="A0A2A2K365"/>
<feature type="domain" description="FERM" evidence="2">
    <location>
        <begin position="237"/>
        <end position="576"/>
    </location>
</feature>
<evidence type="ECO:0000259" key="1">
    <source>
        <dbReference type="PROSITE" id="PS50020"/>
    </source>
</evidence>
<dbReference type="PANTHER" id="PTHR46221">
    <property type="entry name" value="FERM AND PDZ DOMAIN-CONTAINING PROTEIN FAMILY MEMBER"/>
    <property type="match status" value="1"/>
</dbReference>
<dbReference type="SMART" id="SM00228">
    <property type="entry name" value="PDZ"/>
    <property type="match status" value="1"/>
</dbReference>
<name>A0A2A2K365_9BILA</name>
<dbReference type="CDD" id="cd14473">
    <property type="entry name" value="FERM_B-lobe"/>
    <property type="match status" value="1"/>
</dbReference>
<evidence type="ECO:0000313" key="5">
    <source>
        <dbReference type="Proteomes" id="UP000218231"/>
    </source>
</evidence>
<dbReference type="OrthoDB" id="5859304at2759"/>
<dbReference type="Pfam" id="PF00595">
    <property type="entry name" value="PDZ"/>
    <property type="match status" value="1"/>
</dbReference>
<keyword evidence="5" id="KW-1185">Reference proteome</keyword>
<dbReference type="SUPFAM" id="SSF54236">
    <property type="entry name" value="Ubiquitin-like"/>
    <property type="match status" value="1"/>
</dbReference>
<proteinExistence type="predicted"/>
<feature type="domain" description="PDZ" evidence="3">
    <location>
        <begin position="124"/>
        <end position="201"/>
    </location>
</feature>
<dbReference type="Proteomes" id="UP000218231">
    <property type="component" value="Unassembled WGS sequence"/>
</dbReference>
<evidence type="ECO:0000259" key="2">
    <source>
        <dbReference type="PROSITE" id="PS50057"/>
    </source>
</evidence>
<dbReference type="InterPro" id="IPR014352">
    <property type="entry name" value="FERM/acyl-CoA-bd_prot_sf"/>
</dbReference>
<organism evidence="4 5">
    <name type="scientific">Diploscapter pachys</name>
    <dbReference type="NCBI Taxonomy" id="2018661"/>
    <lineage>
        <taxon>Eukaryota</taxon>
        <taxon>Metazoa</taxon>
        <taxon>Ecdysozoa</taxon>
        <taxon>Nematoda</taxon>
        <taxon>Chromadorea</taxon>
        <taxon>Rhabditida</taxon>
        <taxon>Rhabditina</taxon>
        <taxon>Rhabditomorpha</taxon>
        <taxon>Rhabditoidea</taxon>
        <taxon>Rhabditidae</taxon>
        <taxon>Diploscapter</taxon>
    </lineage>
</organism>
<reference evidence="4 5" key="1">
    <citation type="journal article" date="2017" name="Curr. Biol.">
        <title>Genome architecture and evolution of a unichromosomal asexual nematode.</title>
        <authorList>
            <person name="Fradin H."/>
            <person name="Zegar C."/>
            <person name="Gutwein M."/>
            <person name="Lucas J."/>
            <person name="Kovtun M."/>
            <person name="Corcoran D."/>
            <person name="Baugh L.R."/>
            <person name="Kiontke K."/>
            <person name="Gunsalus K."/>
            <person name="Fitch D.H."/>
            <person name="Piano F."/>
        </authorList>
    </citation>
    <scope>NUCLEOTIDE SEQUENCE [LARGE SCALE GENOMIC DNA]</scope>
    <source>
        <strain evidence="4">PF1309</strain>
    </source>
</reference>
<dbReference type="CDD" id="cd00201">
    <property type="entry name" value="WW"/>
    <property type="match status" value="1"/>
</dbReference>
<dbReference type="Gene3D" id="2.20.70.10">
    <property type="match status" value="1"/>
</dbReference>
<dbReference type="SUPFAM" id="SSF50156">
    <property type="entry name" value="PDZ domain-like"/>
    <property type="match status" value="1"/>
</dbReference>
<evidence type="ECO:0000313" key="4">
    <source>
        <dbReference type="EMBL" id="PAV68332.1"/>
    </source>
</evidence>
<dbReference type="EMBL" id="LIAE01009773">
    <property type="protein sequence ID" value="PAV68332.1"/>
    <property type="molecule type" value="Genomic_DNA"/>
</dbReference>
<dbReference type="SMART" id="SM00456">
    <property type="entry name" value="WW"/>
    <property type="match status" value="1"/>
</dbReference>
<comment type="caution">
    <text evidence="4">The sequence shown here is derived from an EMBL/GenBank/DDBJ whole genome shotgun (WGS) entry which is preliminary data.</text>
</comment>
<dbReference type="PROSITE" id="PS50106">
    <property type="entry name" value="PDZ"/>
    <property type="match status" value="1"/>
</dbReference>
<dbReference type="InterPro" id="IPR035963">
    <property type="entry name" value="FERM_2"/>
</dbReference>
<dbReference type="InterPro" id="IPR001202">
    <property type="entry name" value="WW_dom"/>
</dbReference>
<feature type="domain" description="WW" evidence="1">
    <location>
        <begin position="82"/>
        <end position="115"/>
    </location>
</feature>
<evidence type="ECO:0008006" key="6">
    <source>
        <dbReference type="Google" id="ProtNLM"/>
    </source>
</evidence>
<protein>
    <recommendedName>
        <fullName evidence="6">FERM domain-containing protein</fullName>
    </recommendedName>
</protein>
<dbReference type="PROSITE" id="PS50057">
    <property type="entry name" value="FERM_3"/>
    <property type="match status" value="1"/>
</dbReference>
<dbReference type="Gene3D" id="2.30.42.10">
    <property type="match status" value="1"/>
</dbReference>
<evidence type="ECO:0000259" key="3">
    <source>
        <dbReference type="PROSITE" id="PS50106"/>
    </source>
</evidence>
<dbReference type="InterPro" id="IPR019748">
    <property type="entry name" value="FERM_central"/>
</dbReference>
<dbReference type="SUPFAM" id="SSF51045">
    <property type="entry name" value="WW domain"/>
    <property type="match status" value="1"/>
</dbReference>
<gene>
    <name evidence="4" type="ORF">WR25_12971</name>
</gene>
<dbReference type="PANTHER" id="PTHR46221:SF3">
    <property type="entry name" value="FERM AND PDZ DOMAIN-CONTAINING PROTEIN 4"/>
    <property type="match status" value="1"/>
</dbReference>
<accession>A0A2A2K365</accession>
<dbReference type="InterPro" id="IPR019749">
    <property type="entry name" value="Band_41_domain"/>
</dbReference>
<dbReference type="InterPro" id="IPR036034">
    <property type="entry name" value="PDZ_sf"/>
</dbReference>
<dbReference type="InterPro" id="IPR000299">
    <property type="entry name" value="FERM_domain"/>
</dbReference>
<dbReference type="Pfam" id="PF00373">
    <property type="entry name" value="FERM_M"/>
    <property type="match status" value="1"/>
</dbReference>
<dbReference type="InterPro" id="IPR001478">
    <property type="entry name" value="PDZ"/>
</dbReference>
<dbReference type="PROSITE" id="PS50020">
    <property type="entry name" value="WW_DOMAIN_2"/>
    <property type="match status" value="1"/>
</dbReference>
<dbReference type="SUPFAM" id="SSF47031">
    <property type="entry name" value="Second domain of FERM"/>
    <property type="match status" value="1"/>
</dbReference>
<dbReference type="SMART" id="SM00295">
    <property type="entry name" value="B41"/>
    <property type="match status" value="1"/>
</dbReference>
<dbReference type="Gene3D" id="1.20.80.10">
    <property type="match status" value="1"/>
</dbReference>
<sequence>MAESPTQIFEFEHVFRLQPCGFPGFVVFDKQQKKMIKSRRLTFTPSPRRIVCSSSVDEIKELIHTTRSSFWEPPWAAFRCRFNLPYGFEQARDEHGRTYFIDHVNKRTTYNDPRQVRAPEGKRTVTIRKKSGMGFGFVAAGQMPTIIQFVSTEGPSNGLLFANDQILAVNGGDVSEKKKDEVVLAVRASGDLLEITVEQLPTRPKSSRRNYKVRFTDRVSVASRPDSPTDYPPPLPNVMRVFLENGQTRSFPYDETTTVQDILSSLLDKLQFNLHYHFSLAIEYSLGARSSRISLLRPTTTIKSIIMLPNSEHLRCVLRFSFVPRDTFSLLTDDPRAVEYFYAQCIGDVIRGRFAFEMRYEACIRLAALHMQQVAIESNLLKDGRVSISKLEKEYGMETFLPEILLENVKRREIRKHLRFYLKRDSERLSELIRHQGNSEKNNGNDSARSLVNATAEVVSMLRLKYIHIVCHLPSFGGRSFSVTFKESQLDMIMQIDSQSGIVVRHPGKTQQPAISIAFQLISKLLAVRETESTSVLQLFLLNNPNQPLEFILDKDEIDDAIVHIAGYYRINIGIDLAYEVDESMPPLLEERPKSPPPYSAVHWVAPSGWNYAPEASPGDKPIDLSENPPAYEVANAFVEEASTSSDKQNELPKIDAKRKEILQESCKNSIMTASTDSKKLLKATDSLLIKNSRELHLKEMVSPLLKRSSNPEGLKTAVISDSSDTEDSSWSSPIRLPLLNKAIDELDHIDSFTG</sequence>
<dbReference type="InterPro" id="IPR029071">
    <property type="entry name" value="Ubiquitin-like_domsf"/>
</dbReference>
<dbReference type="STRING" id="2018661.A0A2A2K365"/>
<dbReference type="InterPro" id="IPR036020">
    <property type="entry name" value="WW_dom_sf"/>
</dbReference>